<evidence type="ECO:0000256" key="2">
    <source>
        <dbReference type="ARBA" id="ARBA00022723"/>
    </source>
</evidence>
<dbReference type="EMBL" id="FNCJ01000026">
    <property type="protein sequence ID" value="SDI56290.1"/>
    <property type="molecule type" value="Genomic_DNA"/>
</dbReference>
<dbReference type="Proteomes" id="UP000199706">
    <property type="component" value="Unassembled WGS sequence"/>
</dbReference>
<dbReference type="GO" id="GO:0010436">
    <property type="term" value="F:carotenoid dioxygenase activity"/>
    <property type="evidence" value="ECO:0007669"/>
    <property type="project" value="TreeGrafter"/>
</dbReference>
<dbReference type="RefSeq" id="WP_090694304.1">
    <property type="nucleotide sequence ID" value="NZ_CADERL010000015.1"/>
</dbReference>
<dbReference type="AlphaFoldDB" id="A0A1G8LM39"/>
<evidence type="ECO:0000256" key="1">
    <source>
        <dbReference type="ARBA" id="ARBA00006787"/>
    </source>
</evidence>
<keyword evidence="2 5" id="KW-0479">Metal-binding</keyword>
<comment type="similarity">
    <text evidence="1">Belongs to the carotenoid oxygenase family.</text>
</comment>
<dbReference type="InterPro" id="IPR004294">
    <property type="entry name" value="Carotenoid_Oase"/>
</dbReference>
<dbReference type="OrthoDB" id="6636843at2"/>
<protein>
    <submittedName>
        <fullName evidence="6">Carotenoid cleavage dioxygenase</fullName>
    </submittedName>
</protein>
<name>A0A1G8LM39_9BURK</name>
<reference evidence="6 7" key="1">
    <citation type="submission" date="2016-10" db="EMBL/GenBank/DDBJ databases">
        <authorList>
            <person name="de Groot N.N."/>
        </authorList>
    </citation>
    <scope>NUCLEOTIDE SEQUENCE [LARGE SCALE GENOMIC DNA]</scope>
    <source>
        <strain evidence="6 7">LMG 2247</strain>
    </source>
</reference>
<comment type="cofactor">
    <cofactor evidence="5">
        <name>Fe(2+)</name>
        <dbReference type="ChEBI" id="CHEBI:29033"/>
    </cofactor>
    <text evidence="5">Binds 1 Fe(2+) ion per subunit.</text>
</comment>
<keyword evidence="4 5" id="KW-0408">Iron</keyword>
<gene>
    <name evidence="6" type="ORF">SAMN05216466_12634</name>
</gene>
<evidence type="ECO:0000256" key="4">
    <source>
        <dbReference type="ARBA" id="ARBA00023004"/>
    </source>
</evidence>
<feature type="binding site" evidence="5">
    <location>
        <position position="283"/>
    </location>
    <ligand>
        <name>Fe cation</name>
        <dbReference type="ChEBI" id="CHEBI:24875"/>
        <note>catalytic</note>
    </ligand>
</feature>
<feature type="binding site" evidence="5">
    <location>
        <position position="466"/>
    </location>
    <ligand>
        <name>Fe cation</name>
        <dbReference type="ChEBI" id="CHEBI:24875"/>
        <note>catalytic</note>
    </ligand>
</feature>
<feature type="binding site" evidence="5">
    <location>
        <position position="219"/>
    </location>
    <ligand>
        <name>Fe cation</name>
        <dbReference type="ChEBI" id="CHEBI:24875"/>
        <note>catalytic</note>
    </ligand>
</feature>
<evidence type="ECO:0000256" key="5">
    <source>
        <dbReference type="PIRSR" id="PIRSR604294-1"/>
    </source>
</evidence>
<evidence type="ECO:0000313" key="6">
    <source>
        <dbReference type="EMBL" id="SDI56290.1"/>
    </source>
</evidence>
<dbReference type="PANTHER" id="PTHR10543:SF89">
    <property type="entry name" value="CAROTENOID 9,10(9',10')-CLEAVAGE DIOXYGENASE 1"/>
    <property type="match status" value="1"/>
</dbReference>
<dbReference type="Pfam" id="PF03055">
    <property type="entry name" value="RPE65"/>
    <property type="match status" value="1"/>
</dbReference>
<feature type="binding site" evidence="5">
    <location>
        <position position="168"/>
    </location>
    <ligand>
        <name>Fe cation</name>
        <dbReference type="ChEBI" id="CHEBI:24875"/>
        <note>catalytic</note>
    </ligand>
</feature>
<proteinExistence type="inferred from homology"/>
<dbReference type="PANTHER" id="PTHR10543">
    <property type="entry name" value="BETA-CAROTENE DIOXYGENASE"/>
    <property type="match status" value="1"/>
</dbReference>
<dbReference type="GO" id="GO:0016121">
    <property type="term" value="P:carotene catabolic process"/>
    <property type="evidence" value="ECO:0007669"/>
    <property type="project" value="TreeGrafter"/>
</dbReference>
<evidence type="ECO:0000256" key="3">
    <source>
        <dbReference type="ARBA" id="ARBA00023002"/>
    </source>
</evidence>
<organism evidence="6 7">
    <name type="scientific">Paraburkholderia phenazinium</name>
    <dbReference type="NCBI Taxonomy" id="60549"/>
    <lineage>
        <taxon>Bacteria</taxon>
        <taxon>Pseudomonadati</taxon>
        <taxon>Pseudomonadota</taxon>
        <taxon>Betaproteobacteria</taxon>
        <taxon>Burkholderiales</taxon>
        <taxon>Burkholderiaceae</taxon>
        <taxon>Paraburkholderia</taxon>
    </lineage>
</organism>
<dbReference type="GO" id="GO:0046872">
    <property type="term" value="F:metal ion binding"/>
    <property type="evidence" value="ECO:0007669"/>
    <property type="project" value="UniProtKB-KW"/>
</dbReference>
<evidence type="ECO:0000313" key="7">
    <source>
        <dbReference type="Proteomes" id="UP000199706"/>
    </source>
</evidence>
<sequence length="474" mass="52969">MALPFPTDDPFLIGYYEPIHMECDAPNLPVTGEVPKALRGTLYRNGPNPQFAPRGRPHHWFSGDGMLHAFHFDEGRVSYRNRWVRTPKWFMENANGEGMSGSLSHRHLTDPALLELNSTVANTNVIWHGNRLLALEEAHAPFEVDPVTLEPRGYHRFEDKLPGAMTAHPKYDPVTGELIFFAYAASGRFTSDLMLHVADREGRLQRSVHLDAPFPSMVHDFVVTRTHIIFPIFPLTGSMERATNQLPPYAWEPDKGTHIGVLPRDGTAADIRWFTGEPCFVFHAMNAFDDGKQIVCDMMKYDVPPLFPRPDGSPVSNESPDARLVRWTFDPTGNTASFTEQLLDDRPGEFPRLDERFAMSQYRHGYFNSAPVTEGVKGGAARGGIAHIDLITGRTAEWLPEIGDYCSEAIFVERHADALEGDGWLLSVIWRGNQNRSDLAVFDAADIAAGPIALAHLSHRVPAGFHGNWRNALG</sequence>
<keyword evidence="3" id="KW-0560">Oxidoreductase</keyword>
<keyword evidence="6" id="KW-0223">Dioxygenase</keyword>
<accession>A0A1G8LM39</accession>